<accession>A0AA51UI64</accession>
<proteinExistence type="inferred from homology"/>
<dbReference type="InterPro" id="IPR051545">
    <property type="entry name" value="NAD(P)H_dehydrogenase_qn"/>
</dbReference>
<gene>
    <name evidence="4" type="ORF">RE476_01745</name>
</gene>
<keyword evidence="2 4" id="KW-0560">Oxidoreductase</keyword>
<keyword evidence="5" id="KW-1185">Reference proteome</keyword>
<dbReference type="Proteomes" id="UP001183006">
    <property type="component" value="Chromosome"/>
</dbReference>
<evidence type="ECO:0000256" key="1">
    <source>
        <dbReference type="ARBA" id="ARBA00006252"/>
    </source>
</evidence>
<sequence length="217" mass="24994">MNILYIFAHPEPKSFNSAMKEMAIRTLKDKGNNVRLSDLYVMDFKPVLDKNDFLQRKKTDSFNPFLEQMTASKEGTFSEDIMTEMEKIKWADVLIFQFPIFFTGMPAIMKGWIDRVFAAGFAFSPIKERVYENGLLKGKKAMMVISTGAEEDWYSSGGKHGDIHELLKYINHCTFEYVGMEVLDMHLTFAAGKMSSERGDEELARYMEKLNLLFPDS</sequence>
<feature type="domain" description="Flavodoxin-like fold" evidence="3">
    <location>
        <begin position="1"/>
        <end position="209"/>
    </location>
</feature>
<dbReference type="EMBL" id="CP133594">
    <property type="protein sequence ID" value="WMW22567.1"/>
    <property type="molecule type" value="Genomic_DNA"/>
</dbReference>
<dbReference type="PANTHER" id="PTHR10204">
    <property type="entry name" value="NAD P H OXIDOREDUCTASE-RELATED"/>
    <property type="match status" value="1"/>
</dbReference>
<dbReference type="Gene3D" id="3.40.50.360">
    <property type="match status" value="1"/>
</dbReference>
<dbReference type="SUPFAM" id="SSF52218">
    <property type="entry name" value="Flavoproteins"/>
    <property type="match status" value="1"/>
</dbReference>
<evidence type="ECO:0000313" key="5">
    <source>
        <dbReference type="Proteomes" id="UP001183006"/>
    </source>
</evidence>
<dbReference type="GeneID" id="84228824"/>
<dbReference type="AlphaFoldDB" id="A0AA51UI64"/>
<dbReference type="Pfam" id="PF02525">
    <property type="entry name" value="Flavodoxin_2"/>
    <property type="match status" value="1"/>
</dbReference>
<evidence type="ECO:0000256" key="2">
    <source>
        <dbReference type="ARBA" id="ARBA00023002"/>
    </source>
</evidence>
<protein>
    <submittedName>
        <fullName evidence="4">NAD(P)H-dependent oxidoreductase</fullName>
        <ecNumber evidence="4">1.-.-.-</ecNumber>
        <ecNumber evidence="4">1.6.99.-</ecNumber>
    </submittedName>
</protein>
<dbReference type="EC" id="1.-.-.-" evidence="4"/>
<name>A0AA51UI64_9EURY</name>
<evidence type="ECO:0000259" key="3">
    <source>
        <dbReference type="Pfam" id="PF02525"/>
    </source>
</evidence>
<dbReference type="PANTHER" id="PTHR10204:SF34">
    <property type="entry name" value="NAD(P)H DEHYDROGENASE [QUINONE] 1 ISOFORM 1"/>
    <property type="match status" value="1"/>
</dbReference>
<dbReference type="InterPro" id="IPR029039">
    <property type="entry name" value="Flavoprotein-like_sf"/>
</dbReference>
<dbReference type="EC" id="1.6.99.-" evidence="4"/>
<dbReference type="GO" id="GO:0003955">
    <property type="term" value="F:NAD(P)H dehydrogenase (quinone) activity"/>
    <property type="evidence" value="ECO:0007669"/>
    <property type="project" value="TreeGrafter"/>
</dbReference>
<organism evidence="4 5">
    <name type="scientific">Methanolobus mangrovi</name>
    <dbReference type="NCBI Taxonomy" id="3072977"/>
    <lineage>
        <taxon>Archaea</taxon>
        <taxon>Methanobacteriati</taxon>
        <taxon>Methanobacteriota</taxon>
        <taxon>Stenosarchaea group</taxon>
        <taxon>Methanomicrobia</taxon>
        <taxon>Methanosarcinales</taxon>
        <taxon>Methanosarcinaceae</taxon>
        <taxon>Methanolobus</taxon>
    </lineage>
</organism>
<dbReference type="KEGG" id="mmav:RE476_01745"/>
<dbReference type="InterPro" id="IPR003680">
    <property type="entry name" value="Flavodoxin_fold"/>
</dbReference>
<dbReference type="GO" id="GO:0005829">
    <property type="term" value="C:cytosol"/>
    <property type="evidence" value="ECO:0007669"/>
    <property type="project" value="TreeGrafter"/>
</dbReference>
<evidence type="ECO:0000313" key="4">
    <source>
        <dbReference type="EMBL" id="WMW22567.1"/>
    </source>
</evidence>
<comment type="similarity">
    <text evidence="1">Belongs to the NAD(P)H dehydrogenase (quinone) family.</text>
</comment>
<reference evidence="4" key="1">
    <citation type="submission" date="2023-08" db="EMBL/GenBank/DDBJ databases">
        <title>Methanolobus mangrovi sp. nov. and Methanolobus sediminis sp. nov, two novel methylotrophic methanogens isolated from mangrove sediments in China.</title>
        <authorList>
            <person name="Zhou J."/>
        </authorList>
    </citation>
    <scope>NUCLEOTIDE SEQUENCE</scope>
    <source>
        <strain evidence="4">FTZ2</strain>
    </source>
</reference>
<dbReference type="RefSeq" id="WP_309308605.1">
    <property type="nucleotide sequence ID" value="NZ_CP133594.1"/>
</dbReference>